<feature type="transmembrane region" description="Helical" evidence="1">
    <location>
        <begin position="64"/>
        <end position="88"/>
    </location>
</feature>
<dbReference type="EMBL" id="CAKE01000005">
    <property type="protein sequence ID" value="CCI81656.1"/>
    <property type="molecule type" value="Genomic_DNA"/>
</dbReference>
<reference evidence="2 3" key="1">
    <citation type="submission" date="2012-06" db="EMBL/GenBank/DDBJ databases">
        <title>Draft Genome Sequence of Lactobacillus hominis Strain CRBIP 24.179T, isolated from human intestine.</title>
        <authorList>
            <person name="Cousin S."/>
            <person name="Ma L."/>
            <person name="Bizet C."/>
            <person name="Loux V."/>
            <person name="Bouchier C."/>
            <person name="Clermont D."/>
            <person name="Creno S."/>
        </authorList>
    </citation>
    <scope>NUCLEOTIDE SEQUENCE [LARGE SCALE GENOMIC DNA]</scope>
    <source>
        <strain evidence="3">CRBIP 24.179T</strain>
    </source>
</reference>
<keyword evidence="3" id="KW-1185">Reference proteome</keyword>
<dbReference type="RefSeq" id="WP_008470497.1">
    <property type="nucleotide sequence ID" value="NZ_AYZP01000007.1"/>
</dbReference>
<feature type="transmembrane region" description="Helical" evidence="1">
    <location>
        <begin position="6"/>
        <end position="29"/>
    </location>
</feature>
<protein>
    <submittedName>
        <fullName evidence="2">Uncharacterized protein</fullName>
    </submittedName>
</protein>
<feature type="transmembrane region" description="Helical" evidence="1">
    <location>
        <begin position="41"/>
        <end position="58"/>
    </location>
</feature>
<gene>
    <name evidence="2" type="ORF">BN55_09630</name>
</gene>
<organism evidence="2 3">
    <name type="scientific">Lactobacillus hominis DSM 23910 = CRBIP 24.179</name>
    <dbReference type="NCBI Taxonomy" id="1423758"/>
    <lineage>
        <taxon>Bacteria</taxon>
        <taxon>Bacillati</taxon>
        <taxon>Bacillota</taxon>
        <taxon>Bacilli</taxon>
        <taxon>Lactobacillales</taxon>
        <taxon>Lactobacillaceae</taxon>
        <taxon>Lactobacillus</taxon>
    </lineage>
</organism>
<name>I7JUS4_9LACO</name>
<keyword evidence="1" id="KW-1133">Transmembrane helix</keyword>
<proteinExistence type="predicted"/>
<dbReference type="Proteomes" id="UP000009320">
    <property type="component" value="Unassembled WGS sequence"/>
</dbReference>
<comment type="caution">
    <text evidence="2">The sequence shown here is derived from an EMBL/GenBank/DDBJ whole genome shotgun (WGS) entry which is preliminary data.</text>
</comment>
<keyword evidence="1" id="KW-0812">Transmembrane</keyword>
<dbReference type="AlphaFoldDB" id="I7JUS4"/>
<dbReference type="GeneID" id="82846893"/>
<keyword evidence="1" id="KW-0472">Membrane</keyword>
<sequence>MASICIFIAAAIMVGFAAINISKIINAKVAYAKPNPYRKQLIALYLALPLLFLFFPFSTDWDTYTFLVTIRVPITIVWELLMVLGIWLDNKMYKKYHKN</sequence>
<evidence type="ECO:0000256" key="1">
    <source>
        <dbReference type="SAM" id="Phobius"/>
    </source>
</evidence>
<accession>I7JUS4</accession>
<evidence type="ECO:0000313" key="2">
    <source>
        <dbReference type="EMBL" id="CCI81656.1"/>
    </source>
</evidence>
<dbReference type="PATRIC" id="fig|1423758.3.peg.1796"/>
<evidence type="ECO:0000313" key="3">
    <source>
        <dbReference type="Proteomes" id="UP000009320"/>
    </source>
</evidence>